<evidence type="ECO:0000256" key="11">
    <source>
        <dbReference type="ARBA" id="ARBA00039759"/>
    </source>
</evidence>
<evidence type="ECO:0000256" key="5">
    <source>
        <dbReference type="ARBA" id="ARBA00022763"/>
    </source>
</evidence>
<evidence type="ECO:0000256" key="13">
    <source>
        <dbReference type="SAM" id="MobiDB-lite"/>
    </source>
</evidence>
<keyword evidence="8" id="KW-0233">DNA recombination</keyword>
<reference evidence="15 16" key="1">
    <citation type="journal article" date="2008" name="Nature">
        <title>The genome of Laccaria bicolor provides insights into mycorrhizal symbiosis.</title>
        <authorList>
            <person name="Martin F."/>
            <person name="Aerts A."/>
            <person name="Ahren D."/>
            <person name="Brun A."/>
            <person name="Danchin E.G.J."/>
            <person name="Duchaussoy F."/>
            <person name="Gibon J."/>
            <person name="Kohler A."/>
            <person name="Lindquist E."/>
            <person name="Pereda V."/>
            <person name="Salamov A."/>
            <person name="Shapiro H.J."/>
            <person name="Wuyts J."/>
            <person name="Blaudez D."/>
            <person name="Buee M."/>
            <person name="Brokstein P."/>
            <person name="Canbaeck B."/>
            <person name="Cohen D."/>
            <person name="Courty P.E."/>
            <person name="Coutinho P.M."/>
            <person name="Delaruelle C."/>
            <person name="Detter J.C."/>
            <person name="Deveau A."/>
            <person name="DiFazio S."/>
            <person name="Duplessis S."/>
            <person name="Fraissinet-Tachet L."/>
            <person name="Lucic E."/>
            <person name="Frey-Klett P."/>
            <person name="Fourrey C."/>
            <person name="Feussner I."/>
            <person name="Gay G."/>
            <person name="Grimwood J."/>
            <person name="Hoegger P.J."/>
            <person name="Jain P."/>
            <person name="Kilaru S."/>
            <person name="Labbe J."/>
            <person name="Lin Y.C."/>
            <person name="Legue V."/>
            <person name="Le Tacon F."/>
            <person name="Marmeisse R."/>
            <person name="Melayah D."/>
            <person name="Montanini B."/>
            <person name="Muratet M."/>
            <person name="Nehls U."/>
            <person name="Niculita-Hirzel H."/>
            <person name="Oudot-Le Secq M.P."/>
            <person name="Peter M."/>
            <person name="Quesneville H."/>
            <person name="Rajashekar B."/>
            <person name="Reich M."/>
            <person name="Rouhier N."/>
            <person name="Schmutz J."/>
            <person name="Yin T."/>
            <person name="Chalot M."/>
            <person name="Henrissat B."/>
            <person name="Kuees U."/>
            <person name="Lucas S."/>
            <person name="Van de Peer Y."/>
            <person name="Podila G.K."/>
            <person name="Polle A."/>
            <person name="Pukkila P.J."/>
            <person name="Richardson P.M."/>
            <person name="Rouze P."/>
            <person name="Sanders I.R."/>
            <person name="Stajich J.E."/>
            <person name="Tunlid A."/>
            <person name="Tuskan G."/>
            <person name="Grigoriev I.V."/>
        </authorList>
    </citation>
    <scope>NUCLEOTIDE SEQUENCE [LARGE SCALE GENOMIC DNA]</scope>
    <source>
        <strain evidence="16">S238N-H82 / ATCC MYA-4686</strain>
    </source>
</reference>
<feature type="compositionally biased region" description="Acidic residues" evidence="13">
    <location>
        <begin position="524"/>
        <end position="533"/>
    </location>
</feature>
<dbReference type="InterPro" id="IPR036866">
    <property type="entry name" value="RibonucZ/Hydroxyglut_hydro"/>
</dbReference>
<dbReference type="GO" id="GO:0006303">
    <property type="term" value="P:double-strand break repair via nonhomologous end joining"/>
    <property type="evidence" value="ECO:0007669"/>
    <property type="project" value="TreeGrafter"/>
</dbReference>
<dbReference type="GO" id="GO:0005634">
    <property type="term" value="C:nucleus"/>
    <property type="evidence" value="ECO:0007669"/>
    <property type="project" value="UniProtKB-SubCell"/>
</dbReference>
<dbReference type="Pfam" id="PF07522">
    <property type="entry name" value="DRMBL"/>
    <property type="match status" value="1"/>
</dbReference>
<feature type="region of interest" description="Disordered" evidence="13">
    <location>
        <begin position="763"/>
        <end position="844"/>
    </location>
</feature>
<feature type="domain" description="DNA repair metallo-beta-lactamase" evidence="14">
    <location>
        <begin position="287"/>
        <end position="390"/>
    </location>
</feature>
<sequence>MPTGTPFNACIPPYNIRVDEFASSAALEELGTTPALHLLTHTHSDHINGLSAKSFGHTVYCSQDAKEMLLRHEVFAERELHELELRAEKVRTYSHLKVDPLLFPDGTMYYTGSRDLLKTLPLHTPTKMDISGDEAVTITLLDANHCPGAVMFLIEGQRGAILHTGDFRAEPWFLDSIVRNPFLQPYLYQGPDSVPFTISKTLEAIYLDTACVLSPLAVPTKGCATSGLIELMKVFPSSVYFFINSWTWGYEDVLKAIAQSFQSKIHVDRYKYSIYQHLSDPFLRLITTRDSSSTRFHACERFHRCEYVMVDNEQDNYSNAVSHMGKRVIYVNPVSMGSVSWDLYLRDTKARLNAGEEINNLLVPLSRHSPLPELQAFVSLFRPRRVVPNTLDPRLHGLDWACTDRMFADHIHPSAATPSDSGRVSGGLSDILLPHAQDDGDVALKNLVGNGAADAAARWADGGKLLKKLDVVRSYLDAEQNAVIDRLLGISKPAPLVRATSAPTRQDKGKGKAIAPRYGRESDGDTDFSDSDDERGRTAHLLFASLAGIEEKENAWWVSSSPSQRVSDVDVLPEQPAPVAGPSSRKSGGGSGEPRGGDASRRKNRLLTPVSSPIRPRPMKPSPLQMKMKPLQPSPPLSTPQRFRKLSPIGRGYTLGSPIYILSSSPQAMHSSHGLPVGKGLASESATKGDKPRAPSSTRSLLTKTNSQIIHRQVPAVETTPVAKKAGHKASRIELKPISHSPFFTPKKMENLTALSANKPATLIANPKTPTKSARKRVAHELPMEAIDLKRPRLDPPKARPSTPRAKNIASSPKKAAARGSSSSTRTPLPLSPVKVSSAKRQRSELQLQRIRIGERLAQARPDLNAPTYEKKRASLIARYSTIMEEVPQKEVQRGKGKERPSSSIPPALIRPVVAQEKTILSFETVDDDDGGMDWNRSRELAARLKEDIANGRRPVLPALLCAESQSQDWESGSGS</sequence>
<dbReference type="GO" id="GO:0000723">
    <property type="term" value="P:telomere maintenance"/>
    <property type="evidence" value="ECO:0007669"/>
    <property type="project" value="TreeGrafter"/>
</dbReference>
<gene>
    <name evidence="15" type="ORF">LACBIDRAFT_298520</name>
</gene>
<dbReference type="Proteomes" id="UP000001194">
    <property type="component" value="Unassembled WGS sequence"/>
</dbReference>
<evidence type="ECO:0000256" key="3">
    <source>
        <dbReference type="ARBA" id="ARBA00022722"/>
    </source>
</evidence>
<dbReference type="InParanoid" id="B0DD11"/>
<keyword evidence="5" id="KW-0227">DNA damage</keyword>
<dbReference type="Gene3D" id="3.60.15.10">
    <property type="entry name" value="Ribonuclease Z/Hydroxyacylglutathione hydrolase-like"/>
    <property type="match status" value="1"/>
</dbReference>
<name>B0DD11_LACBS</name>
<dbReference type="SUPFAM" id="SSF56281">
    <property type="entry name" value="Metallo-hydrolase/oxidoreductase"/>
    <property type="match status" value="1"/>
</dbReference>
<evidence type="ECO:0000256" key="4">
    <source>
        <dbReference type="ARBA" id="ARBA00022759"/>
    </source>
</evidence>
<feature type="region of interest" description="Disordered" evidence="13">
    <location>
        <begin position="667"/>
        <end position="708"/>
    </location>
</feature>
<keyword evidence="7" id="KW-0269">Exonuclease</keyword>
<evidence type="ECO:0000259" key="14">
    <source>
        <dbReference type="Pfam" id="PF07522"/>
    </source>
</evidence>
<keyword evidence="3" id="KW-0540">Nuclease</keyword>
<dbReference type="InterPro" id="IPR011084">
    <property type="entry name" value="DRMBL"/>
</dbReference>
<dbReference type="HOGENOM" id="CLU_008345_0_0_1"/>
<evidence type="ECO:0000313" key="16">
    <source>
        <dbReference type="Proteomes" id="UP000001194"/>
    </source>
</evidence>
<dbReference type="PANTHER" id="PTHR23240">
    <property type="entry name" value="DNA CROSS-LINK REPAIR PROTEIN PSO2/SNM1-RELATED"/>
    <property type="match status" value="1"/>
</dbReference>
<dbReference type="GeneID" id="6077445"/>
<feature type="compositionally biased region" description="Polar residues" evidence="13">
    <location>
        <begin position="695"/>
        <end position="708"/>
    </location>
</feature>
<keyword evidence="4" id="KW-0255">Endonuclease</keyword>
<dbReference type="EMBL" id="DS547104">
    <property type="protein sequence ID" value="EDR07392.1"/>
    <property type="molecule type" value="Genomic_DNA"/>
</dbReference>
<dbReference type="GO" id="GO:0036297">
    <property type="term" value="P:interstrand cross-link repair"/>
    <property type="evidence" value="ECO:0007669"/>
    <property type="project" value="TreeGrafter"/>
</dbReference>
<dbReference type="KEGG" id="lbc:LACBIDRAFT_298520"/>
<protein>
    <recommendedName>
        <fullName evidence="11">Protein artemis</fullName>
    </recommendedName>
    <alternativeName>
        <fullName evidence="12">DNA cross-link repair 1C protein</fullName>
    </alternativeName>
</protein>
<comment type="subcellular location">
    <subcellularLocation>
        <location evidence="1">Nucleus</location>
    </subcellularLocation>
</comment>
<proteinExistence type="inferred from homology"/>
<dbReference type="Gene3D" id="3.40.50.12650">
    <property type="match status" value="1"/>
</dbReference>
<dbReference type="AlphaFoldDB" id="B0DD11"/>
<comment type="similarity">
    <text evidence="2">Belongs to the DNA repair metallo-beta-lactamase (DRMBL) family.</text>
</comment>
<evidence type="ECO:0000256" key="10">
    <source>
        <dbReference type="ARBA" id="ARBA00023242"/>
    </source>
</evidence>
<dbReference type="PANTHER" id="PTHR23240:SF8">
    <property type="entry name" value="PROTEIN ARTEMIS"/>
    <property type="match status" value="1"/>
</dbReference>
<feature type="region of interest" description="Disordered" evidence="13">
    <location>
        <begin position="562"/>
        <end position="640"/>
    </location>
</feature>
<evidence type="ECO:0000256" key="12">
    <source>
        <dbReference type="ARBA" id="ARBA00042677"/>
    </source>
</evidence>
<keyword evidence="10" id="KW-0539">Nucleus</keyword>
<dbReference type="GO" id="GO:0035312">
    <property type="term" value="F:5'-3' DNA exonuclease activity"/>
    <property type="evidence" value="ECO:0007669"/>
    <property type="project" value="TreeGrafter"/>
</dbReference>
<evidence type="ECO:0000256" key="8">
    <source>
        <dbReference type="ARBA" id="ARBA00023172"/>
    </source>
</evidence>
<evidence type="ECO:0000313" key="15">
    <source>
        <dbReference type="EMBL" id="EDR07392.1"/>
    </source>
</evidence>
<evidence type="ECO:0000256" key="9">
    <source>
        <dbReference type="ARBA" id="ARBA00023204"/>
    </source>
</evidence>
<evidence type="ECO:0000256" key="1">
    <source>
        <dbReference type="ARBA" id="ARBA00004123"/>
    </source>
</evidence>
<feature type="compositionally biased region" description="Basic and acidic residues" evidence="13">
    <location>
        <begin position="779"/>
        <end position="798"/>
    </location>
</feature>
<keyword evidence="6" id="KW-0378">Hydrolase</keyword>
<accession>B0DD11</accession>
<dbReference type="RefSeq" id="XP_001881784.1">
    <property type="nucleotide sequence ID" value="XM_001881749.1"/>
</dbReference>
<dbReference type="GO" id="GO:0004519">
    <property type="term" value="F:endonuclease activity"/>
    <property type="evidence" value="ECO:0007669"/>
    <property type="project" value="UniProtKB-KW"/>
</dbReference>
<feature type="compositionally biased region" description="Low complexity" evidence="13">
    <location>
        <begin position="810"/>
        <end position="833"/>
    </location>
</feature>
<evidence type="ECO:0000256" key="7">
    <source>
        <dbReference type="ARBA" id="ARBA00022839"/>
    </source>
</evidence>
<organism evidence="16">
    <name type="scientific">Laccaria bicolor (strain S238N-H82 / ATCC MYA-4686)</name>
    <name type="common">Bicoloured deceiver</name>
    <name type="synonym">Laccaria laccata var. bicolor</name>
    <dbReference type="NCBI Taxonomy" id="486041"/>
    <lineage>
        <taxon>Eukaryota</taxon>
        <taxon>Fungi</taxon>
        <taxon>Dikarya</taxon>
        <taxon>Basidiomycota</taxon>
        <taxon>Agaricomycotina</taxon>
        <taxon>Agaricomycetes</taxon>
        <taxon>Agaricomycetidae</taxon>
        <taxon>Agaricales</taxon>
        <taxon>Agaricineae</taxon>
        <taxon>Hydnangiaceae</taxon>
        <taxon>Laccaria</taxon>
    </lineage>
</organism>
<dbReference type="STRING" id="486041.B0DD11"/>
<evidence type="ECO:0000256" key="6">
    <source>
        <dbReference type="ARBA" id="ARBA00022801"/>
    </source>
</evidence>
<dbReference type="GO" id="GO:0003684">
    <property type="term" value="F:damaged DNA binding"/>
    <property type="evidence" value="ECO:0007669"/>
    <property type="project" value="TreeGrafter"/>
</dbReference>
<keyword evidence="9" id="KW-0234">DNA repair</keyword>
<evidence type="ECO:0000256" key="2">
    <source>
        <dbReference type="ARBA" id="ARBA00010304"/>
    </source>
</evidence>
<dbReference type="GO" id="GO:0006310">
    <property type="term" value="P:DNA recombination"/>
    <property type="evidence" value="ECO:0007669"/>
    <property type="project" value="UniProtKB-KW"/>
</dbReference>
<keyword evidence="16" id="KW-1185">Reference proteome</keyword>
<feature type="region of interest" description="Disordered" evidence="13">
    <location>
        <begin position="499"/>
        <end position="534"/>
    </location>
</feature>
<dbReference type="OrthoDB" id="5561659at2759"/>